<reference evidence="1" key="1">
    <citation type="submission" date="2015-11" db="EMBL/GenBank/DDBJ databases">
        <title>De novo transcriptome assembly of four potential Pierce s Disease insect vectors from Arizona vineyards.</title>
        <authorList>
            <person name="Tassone E.E."/>
        </authorList>
    </citation>
    <scope>NUCLEOTIDE SEQUENCE</scope>
</reference>
<dbReference type="GO" id="GO:0051881">
    <property type="term" value="P:regulation of mitochondrial membrane potential"/>
    <property type="evidence" value="ECO:0007669"/>
    <property type="project" value="TreeGrafter"/>
</dbReference>
<dbReference type="Pfam" id="PF15000">
    <property type="entry name" value="TUSC2"/>
    <property type="match status" value="1"/>
</dbReference>
<evidence type="ECO:0000313" key="2">
    <source>
        <dbReference type="EMBL" id="JAS44027.1"/>
    </source>
</evidence>
<evidence type="ECO:0000313" key="1">
    <source>
        <dbReference type="EMBL" id="JAS41332.1"/>
    </source>
</evidence>
<dbReference type="PANTHER" id="PTHR15453:SF8">
    <property type="entry name" value="TUMOR SUPPRESSOR CANDIDATE 2"/>
    <property type="match status" value="1"/>
</dbReference>
<protein>
    <recommendedName>
        <fullName evidence="5">Tumor suppressor candidate 2</fullName>
    </recommendedName>
</protein>
<sequence length="110" mass="12316">MGSNASKIMKKFPFINSSSNPGGFIDCDSQHHGLESSKCMAGPMVLSRQGSMFFDEDGDLAHEFYEEVRPNKKGSKAKMKRIQTNLVPQGEVPYQCPRLHSDYPVILHQV</sequence>
<dbReference type="AlphaFoldDB" id="A0A1B6ETP2"/>
<evidence type="ECO:0008006" key="5">
    <source>
        <dbReference type="Google" id="ProtNLM"/>
    </source>
</evidence>
<gene>
    <name evidence="4" type="ORF">g.27186</name>
    <name evidence="1" type="ORF">g.27187</name>
    <name evidence="2" type="ORF">g.27188</name>
    <name evidence="3" type="ORF">g.27189</name>
</gene>
<dbReference type="EMBL" id="GECZ01028437">
    <property type="protein sequence ID" value="JAS41332.1"/>
    <property type="molecule type" value="Transcribed_RNA"/>
</dbReference>
<evidence type="ECO:0000313" key="3">
    <source>
        <dbReference type="EMBL" id="JAS59021.1"/>
    </source>
</evidence>
<proteinExistence type="predicted"/>
<dbReference type="InterPro" id="IPR029393">
    <property type="entry name" value="FUS1"/>
</dbReference>
<dbReference type="EMBL" id="GECZ01003242">
    <property type="protein sequence ID" value="JAS66527.1"/>
    <property type="molecule type" value="Transcribed_RNA"/>
</dbReference>
<dbReference type="EMBL" id="GECZ01025742">
    <property type="protein sequence ID" value="JAS44027.1"/>
    <property type="molecule type" value="Transcribed_RNA"/>
</dbReference>
<dbReference type="EMBL" id="GECZ01010748">
    <property type="protein sequence ID" value="JAS59021.1"/>
    <property type="molecule type" value="Transcribed_RNA"/>
</dbReference>
<dbReference type="GO" id="GO:0005739">
    <property type="term" value="C:mitochondrion"/>
    <property type="evidence" value="ECO:0007669"/>
    <property type="project" value="TreeGrafter"/>
</dbReference>
<name>A0A1B6ETP2_9HEMI</name>
<evidence type="ECO:0000313" key="4">
    <source>
        <dbReference type="EMBL" id="JAS66527.1"/>
    </source>
</evidence>
<organism evidence="1">
    <name type="scientific">Cuerna arida</name>
    <dbReference type="NCBI Taxonomy" id="1464854"/>
    <lineage>
        <taxon>Eukaryota</taxon>
        <taxon>Metazoa</taxon>
        <taxon>Ecdysozoa</taxon>
        <taxon>Arthropoda</taxon>
        <taxon>Hexapoda</taxon>
        <taxon>Insecta</taxon>
        <taxon>Pterygota</taxon>
        <taxon>Neoptera</taxon>
        <taxon>Paraneoptera</taxon>
        <taxon>Hemiptera</taxon>
        <taxon>Auchenorrhyncha</taxon>
        <taxon>Membracoidea</taxon>
        <taxon>Cicadellidae</taxon>
        <taxon>Cicadellinae</taxon>
        <taxon>Proconiini</taxon>
        <taxon>Cuerna</taxon>
    </lineage>
</organism>
<accession>A0A1B6ETP2</accession>
<dbReference type="PANTHER" id="PTHR15453">
    <property type="entry name" value="TUMOR SUPPRESSOR CANDIDATE 2"/>
    <property type="match status" value="1"/>
</dbReference>